<comment type="caution">
    <text evidence="2">The sequence shown here is derived from an EMBL/GenBank/DDBJ whole genome shotgun (WGS) entry which is preliminary data.</text>
</comment>
<name>A0ABP0J0I1_9DINO</name>
<sequence length="945" mass="101381">MSDQYDSALRRLICADDDKLGPILAKLLPLVFDELLSQTDSTLRAKLVNILNHVLTRAKGNTAINLPAQSILERWFAPGLATSPNGPFFRNLSIIFLDVGIPRLQPQEQIDLALYSLENFGKLLPGLDRIVVFLSCIPGLGQISELRKEQVTRCLALLKSSSYDSVAAFFQSAVEFLLIPCGATEAASVGGLPSASWSHWKSRLKSKAAAEMVGLKCTVLRWLSSLGAEPPAFLVYLPSLVASVENYDAVSNMAESNCKRLDLELDMDNDLDLLGRLICLGLTSAPPGQEDASGPLKVETKVSVPAKLRHKVLVLLQRSRGIGPSLVAHVVHLIRQSLRENEQVQQSALQLALVLSETVDPENLVETSEKILAEVEAVFWPGGGVIAMGTATPLAFKTFGSFARQLAERPSGQGSALALQSAPKMLSLLAANDAAAQDILEALSGLVACLRGSEERERQDFLPLLDKLVTAPRAVVRREVLRWSSALFPTSSPEGRYYALRLVGDKDADLAKAAESSLAAGGHEAPPFFAMCQFLALRAIGDVDVAARLAAQEEGLLQGMPPLATGFTWFDLARAVSFLIKLAQAEGLESAVEEGESQVRAAKKPRLTHGAEAAAVFMVMLDYILSTAVEGAPFTVSDEIADGATCLELALRGLLLAACLSRGYNVEPVIKRAEALLLGGSSCLRGGRIGNRMRRLGARVLGALAKQAPGTSTLWLRQLDASLADSSAEKRAAAALGVCELLREGVDADDPAKTCHKVLSFLVAPQMEQDIAALTAACDGLRRLSERKPLVWNSLEQVSPQGQGKDVLLNRVYGLSTPMMEANSEVTSAHTTDLVYASWRFIGQLAAWDGEGEQCLDKLISIGQRDISEEALAAMGLALCAAISNPSEPQGEVATFRAGGLMHRLLKMAGDEKSDREKVEEHIEDGAASLARKRALAVHVLESFG</sequence>
<dbReference type="SUPFAM" id="SSF48371">
    <property type="entry name" value="ARM repeat"/>
    <property type="match status" value="1"/>
</dbReference>
<accession>A0ABP0J0I1</accession>
<dbReference type="InterPro" id="IPR016024">
    <property type="entry name" value="ARM-type_fold"/>
</dbReference>
<reference evidence="2 3" key="1">
    <citation type="submission" date="2024-02" db="EMBL/GenBank/DDBJ databases">
        <authorList>
            <person name="Chen Y."/>
            <person name="Shah S."/>
            <person name="Dougan E. K."/>
            <person name="Thang M."/>
            <person name="Chan C."/>
        </authorList>
    </citation>
    <scope>NUCLEOTIDE SEQUENCE [LARGE SCALE GENOMIC DNA]</scope>
</reference>
<dbReference type="InterPro" id="IPR024372">
    <property type="entry name" value="Ecm29_N"/>
</dbReference>
<proteinExistence type="predicted"/>
<protein>
    <recommendedName>
        <fullName evidence="1">Proteasome component Ecm29 N-terminal domain-containing protein</fullName>
    </recommendedName>
</protein>
<dbReference type="Proteomes" id="UP001642484">
    <property type="component" value="Unassembled WGS sequence"/>
</dbReference>
<keyword evidence="3" id="KW-1185">Reference proteome</keyword>
<gene>
    <name evidence="2" type="ORF">CCMP2556_LOCUS9010</name>
</gene>
<dbReference type="Pfam" id="PF13001">
    <property type="entry name" value="ECM29_N"/>
    <property type="match status" value="1"/>
</dbReference>
<organism evidence="2 3">
    <name type="scientific">Durusdinium trenchii</name>
    <dbReference type="NCBI Taxonomy" id="1381693"/>
    <lineage>
        <taxon>Eukaryota</taxon>
        <taxon>Sar</taxon>
        <taxon>Alveolata</taxon>
        <taxon>Dinophyceae</taxon>
        <taxon>Suessiales</taxon>
        <taxon>Symbiodiniaceae</taxon>
        <taxon>Durusdinium</taxon>
    </lineage>
</organism>
<evidence type="ECO:0000313" key="2">
    <source>
        <dbReference type="EMBL" id="CAK9007860.1"/>
    </source>
</evidence>
<evidence type="ECO:0000313" key="3">
    <source>
        <dbReference type="Proteomes" id="UP001642484"/>
    </source>
</evidence>
<dbReference type="EMBL" id="CAXAMN010004114">
    <property type="protein sequence ID" value="CAK9007860.1"/>
    <property type="molecule type" value="Genomic_DNA"/>
</dbReference>
<evidence type="ECO:0000259" key="1">
    <source>
        <dbReference type="Pfam" id="PF13001"/>
    </source>
</evidence>
<feature type="domain" description="Proteasome component Ecm29 N-terminal" evidence="1">
    <location>
        <begin position="11"/>
        <end position="500"/>
    </location>
</feature>